<dbReference type="InterPro" id="IPR003591">
    <property type="entry name" value="Leu-rich_rpt_typical-subtyp"/>
</dbReference>
<name>A0A6U5Y749_GUITH</name>
<dbReference type="InterPro" id="IPR001611">
    <property type="entry name" value="Leu-rich_rpt"/>
</dbReference>
<evidence type="ECO:0000313" key="3">
    <source>
        <dbReference type="EMBL" id="CAE2281880.1"/>
    </source>
</evidence>
<dbReference type="Pfam" id="PF13855">
    <property type="entry name" value="LRR_8"/>
    <property type="match status" value="1"/>
</dbReference>
<dbReference type="InterPro" id="IPR050216">
    <property type="entry name" value="LRR_domain-containing"/>
</dbReference>
<dbReference type="EMBL" id="HBKN01011739">
    <property type="protein sequence ID" value="CAE2281880.1"/>
    <property type="molecule type" value="Transcribed_RNA"/>
</dbReference>
<keyword evidence="2" id="KW-0677">Repeat</keyword>
<dbReference type="SMART" id="SM00369">
    <property type="entry name" value="LRR_TYP"/>
    <property type="match status" value="3"/>
</dbReference>
<dbReference type="InterPro" id="IPR032675">
    <property type="entry name" value="LRR_dom_sf"/>
</dbReference>
<proteinExistence type="predicted"/>
<evidence type="ECO:0000313" key="5">
    <source>
        <dbReference type="EMBL" id="CAE2281902.1"/>
    </source>
</evidence>
<dbReference type="Pfam" id="PF13516">
    <property type="entry name" value="LRR_6"/>
    <property type="match status" value="1"/>
</dbReference>
<dbReference type="SUPFAM" id="SSF52047">
    <property type="entry name" value="RNI-like"/>
    <property type="match status" value="1"/>
</dbReference>
<protein>
    <submittedName>
        <fullName evidence="4">Uncharacterized protein</fullName>
    </submittedName>
</protein>
<dbReference type="Gene3D" id="3.80.10.10">
    <property type="entry name" value="Ribonuclease Inhibitor"/>
    <property type="match status" value="2"/>
</dbReference>
<organism evidence="4">
    <name type="scientific">Guillardia theta</name>
    <name type="common">Cryptophyte</name>
    <name type="synonym">Cryptomonas phi</name>
    <dbReference type="NCBI Taxonomy" id="55529"/>
    <lineage>
        <taxon>Eukaryota</taxon>
        <taxon>Cryptophyceae</taxon>
        <taxon>Pyrenomonadales</taxon>
        <taxon>Geminigeraceae</taxon>
        <taxon>Guillardia</taxon>
    </lineage>
</organism>
<evidence type="ECO:0000256" key="2">
    <source>
        <dbReference type="ARBA" id="ARBA00022737"/>
    </source>
</evidence>
<dbReference type="EMBL" id="HBKN01011742">
    <property type="protein sequence ID" value="CAE2281902.1"/>
    <property type="molecule type" value="Transcribed_RNA"/>
</dbReference>
<dbReference type="EMBL" id="HBKN01011745">
    <property type="protein sequence ID" value="CAE2281909.1"/>
    <property type="molecule type" value="Transcribed_RNA"/>
</dbReference>
<dbReference type="PROSITE" id="PS51450">
    <property type="entry name" value="LRR"/>
    <property type="match status" value="2"/>
</dbReference>
<dbReference type="EMBL" id="HBKN01011740">
    <property type="protein sequence ID" value="CAE2281882.1"/>
    <property type="molecule type" value="Transcribed_RNA"/>
</dbReference>
<evidence type="ECO:0000313" key="6">
    <source>
        <dbReference type="EMBL" id="CAE2281909.1"/>
    </source>
</evidence>
<gene>
    <name evidence="3" type="ORF">GTHE00462_LOCUS9243</name>
    <name evidence="4" type="ORF">GTHE00462_LOCUS9244</name>
    <name evidence="5" type="ORF">GTHE00462_LOCUS9246</name>
    <name evidence="6" type="ORF">GTHE00462_LOCUS9249</name>
</gene>
<dbReference type="GO" id="GO:0005737">
    <property type="term" value="C:cytoplasm"/>
    <property type="evidence" value="ECO:0007669"/>
    <property type="project" value="TreeGrafter"/>
</dbReference>
<dbReference type="SMART" id="SM00368">
    <property type="entry name" value="LRR_RI"/>
    <property type="match status" value="3"/>
</dbReference>
<reference evidence="4" key="1">
    <citation type="submission" date="2021-01" db="EMBL/GenBank/DDBJ databases">
        <authorList>
            <person name="Corre E."/>
            <person name="Pelletier E."/>
            <person name="Niang G."/>
            <person name="Scheremetjew M."/>
            <person name="Finn R."/>
            <person name="Kale V."/>
            <person name="Holt S."/>
            <person name="Cochrane G."/>
            <person name="Meng A."/>
            <person name="Brown T."/>
            <person name="Cohen L."/>
        </authorList>
    </citation>
    <scope>NUCLEOTIDE SEQUENCE</scope>
    <source>
        <strain evidence="4">CCMP 2712</strain>
    </source>
</reference>
<dbReference type="AlphaFoldDB" id="A0A6U5Y749"/>
<sequence length="205" mass="23411">MAERRPKTLEEAIHGLQNLRLSVFDASYLNLQDSGCLVLNEGLAKGKCRDTLRELYLWKNGIGYQGIKHISKALSNLPKMRELNLFRNRIGDPGCSLLCRNLSEGLCKQLQILWLGDNDITKFPEDVTKMPTLQRLYLNHNKITYVPPEISKLDNLIVLDLDHNPLKGIPEGTYFLGMTKLPGPRWELLKPHFQEELQSDRSSSV</sequence>
<keyword evidence="1" id="KW-0433">Leucine-rich repeat</keyword>
<dbReference type="PANTHER" id="PTHR48051:SF54">
    <property type="entry name" value="LEUCINE-RICH REPEAT-CONTAINING PROTEIN"/>
    <property type="match status" value="1"/>
</dbReference>
<accession>A0A6U5Y749</accession>
<dbReference type="PANTHER" id="PTHR48051">
    <property type="match status" value="1"/>
</dbReference>
<evidence type="ECO:0000256" key="1">
    <source>
        <dbReference type="ARBA" id="ARBA00022614"/>
    </source>
</evidence>
<evidence type="ECO:0000313" key="4">
    <source>
        <dbReference type="EMBL" id="CAE2281882.1"/>
    </source>
</evidence>